<dbReference type="Pfam" id="PF17293">
    <property type="entry name" value="Arm-DNA-bind_5"/>
    <property type="match status" value="1"/>
</dbReference>
<dbReference type="SUPFAM" id="SSF56349">
    <property type="entry name" value="DNA breaking-rejoining enzymes"/>
    <property type="match status" value="1"/>
</dbReference>
<dbReference type="InterPro" id="IPR025269">
    <property type="entry name" value="SAM-like_dom"/>
</dbReference>
<dbReference type="PROSITE" id="PS51898">
    <property type="entry name" value="TYR_RECOMBINASE"/>
    <property type="match status" value="1"/>
</dbReference>
<dbReference type="PANTHER" id="PTHR30349:SF64">
    <property type="entry name" value="PROPHAGE INTEGRASE INTD-RELATED"/>
    <property type="match status" value="1"/>
</dbReference>
<evidence type="ECO:0000259" key="4">
    <source>
        <dbReference type="PROSITE" id="PS51898"/>
    </source>
</evidence>
<dbReference type="InterPro" id="IPR035386">
    <property type="entry name" value="Arm-DNA-bind_5"/>
</dbReference>
<proteinExistence type="inferred from homology"/>
<keyword evidence="3" id="KW-0233">DNA recombination</keyword>
<dbReference type="InterPro" id="IPR050090">
    <property type="entry name" value="Tyrosine_recombinase_XerCD"/>
</dbReference>
<sequence length="410" mass="47969">MINSLFITFYPKKTTSNQNTKAVIYARLTYNSKRTDFTTSRKIDASKWNSHTNSVRGNSVEAKALKRYLDDMRASLYEIHDRLVREGKKISAKIIKDIYFGKEEKQYMLIEIFQEHNDEMEKLIGKGYTKGTLQRYNACKKHIEDYLAFRYKTRDMPVEEVDHQFITGFDHYLKSEKDCAHNTAQKYIVNFKKIIRIAYANQWIEKDPFFHWKGKWKSSEREYLTDAELQCMVEQEFDLPRLDMVRDAFVFCCYTGLAFADVEKLSEDDIITDINGKKWIKTKRQKTKSLSSIPILDVPQVILDKYKDHPRVKSGKEVIPILSNQKYNSYLKEIANACGIKKNLTTHLARHTFATTVTLSKGVPIESVSKMLGHRSLKTTQIYAKVLDEKVERDMEMLQKQLSLAQKKNK</sequence>
<dbReference type="InterPro" id="IPR013762">
    <property type="entry name" value="Integrase-like_cat_sf"/>
</dbReference>
<evidence type="ECO:0000313" key="5">
    <source>
        <dbReference type="EMBL" id="SKB55363.1"/>
    </source>
</evidence>
<keyword evidence="2" id="KW-0238">DNA-binding</keyword>
<dbReference type="STRING" id="241145.SAMN05660776_1879"/>
<feature type="domain" description="Tyr recombinase" evidence="4">
    <location>
        <begin position="219"/>
        <end position="397"/>
    </location>
</feature>
<dbReference type="RefSeq" id="WP_079720710.1">
    <property type="nucleotide sequence ID" value="NZ_FUYY01000002.1"/>
</dbReference>
<dbReference type="Pfam" id="PF00589">
    <property type="entry name" value="Phage_integrase"/>
    <property type="match status" value="1"/>
</dbReference>
<dbReference type="InterPro" id="IPR011010">
    <property type="entry name" value="DNA_brk_join_enz"/>
</dbReference>
<comment type="similarity">
    <text evidence="1">Belongs to the 'phage' integrase family.</text>
</comment>
<dbReference type="Gene3D" id="1.10.150.130">
    <property type="match status" value="1"/>
</dbReference>
<dbReference type="GO" id="GO:0003677">
    <property type="term" value="F:DNA binding"/>
    <property type="evidence" value="ECO:0007669"/>
    <property type="project" value="UniProtKB-KW"/>
</dbReference>
<protein>
    <submittedName>
        <fullName evidence="5">Site-specific recombinase XerD</fullName>
    </submittedName>
</protein>
<dbReference type="GO" id="GO:0015074">
    <property type="term" value="P:DNA integration"/>
    <property type="evidence" value="ECO:0007669"/>
    <property type="project" value="InterPro"/>
</dbReference>
<dbReference type="Gene3D" id="1.10.443.10">
    <property type="entry name" value="Intergrase catalytic core"/>
    <property type="match status" value="1"/>
</dbReference>
<accession>A0A1T5C7L9</accession>
<dbReference type="InterPro" id="IPR010998">
    <property type="entry name" value="Integrase_recombinase_N"/>
</dbReference>
<reference evidence="6" key="1">
    <citation type="submission" date="2017-02" db="EMBL/GenBank/DDBJ databases">
        <authorList>
            <person name="Varghese N."/>
            <person name="Submissions S."/>
        </authorList>
    </citation>
    <scope>NUCLEOTIDE SEQUENCE [LARGE SCALE GENOMIC DNA]</scope>
    <source>
        <strain evidence="6">DSM 23405</strain>
    </source>
</reference>
<dbReference type="Pfam" id="PF13102">
    <property type="entry name" value="Phage_int_SAM_5"/>
    <property type="match status" value="1"/>
</dbReference>
<dbReference type="GO" id="GO:0006310">
    <property type="term" value="P:DNA recombination"/>
    <property type="evidence" value="ECO:0007669"/>
    <property type="project" value="UniProtKB-KW"/>
</dbReference>
<name>A0A1T5C7L9_9FLAO</name>
<organism evidence="5 6">
    <name type="scientific">Salegentibacter holothuriorum</name>
    <dbReference type="NCBI Taxonomy" id="241145"/>
    <lineage>
        <taxon>Bacteria</taxon>
        <taxon>Pseudomonadati</taxon>
        <taxon>Bacteroidota</taxon>
        <taxon>Flavobacteriia</taxon>
        <taxon>Flavobacteriales</taxon>
        <taxon>Flavobacteriaceae</taxon>
        <taxon>Salegentibacter</taxon>
    </lineage>
</organism>
<dbReference type="AlphaFoldDB" id="A0A1T5C7L9"/>
<dbReference type="OrthoDB" id="1098628at2"/>
<dbReference type="CDD" id="cd01185">
    <property type="entry name" value="INTN1_C_like"/>
    <property type="match status" value="1"/>
</dbReference>
<evidence type="ECO:0000313" key="6">
    <source>
        <dbReference type="Proteomes" id="UP000190230"/>
    </source>
</evidence>
<dbReference type="Proteomes" id="UP000190230">
    <property type="component" value="Unassembled WGS sequence"/>
</dbReference>
<gene>
    <name evidence="5" type="ORF">SAMN05660776_1879</name>
</gene>
<keyword evidence="6" id="KW-1185">Reference proteome</keyword>
<evidence type="ECO:0000256" key="3">
    <source>
        <dbReference type="ARBA" id="ARBA00023172"/>
    </source>
</evidence>
<evidence type="ECO:0000256" key="1">
    <source>
        <dbReference type="ARBA" id="ARBA00008857"/>
    </source>
</evidence>
<dbReference type="InterPro" id="IPR002104">
    <property type="entry name" value="Integrase_catalytic"/>
</dbReference>
<dbReference type="PANTHER" id="PTHR30349">
    <property type="entry name" value="PHAGE INTEGRASE-RELATED"/>
    <property type="match status" value="1"/>
</dbReference>
<evidence type="ECO:0000256" key="2">
    <source>
        <dbReference type="ARBA" id="ARBA00023125"/>
    </source>
</evidence>
<dbReference type="EMBL" id="FUYY01000002">
    <property type="protein sequence ID" value="SKB55363.1"/>
    <property type="molecule type" value="Genomic_DNA"/>
</dbReference>